<evidence type="ECO:0000313" key="16">
    <source>
        <dbReference type="EMBL" id="KAK7059232.1"/>
    </source>
</evidence>
<evidence type="ECO:0000259" key="14">
    <source>
        <dbReference type="PROSITE" id="PS51204"/>
    </source>
</evidence>
<dbReference type="Gene3D" id="1.20.920.10">
    <property type="entry name" value="Bromodomain-like"/>
    <property type="match status" value="1"/>
</dbReference>
<dbReference type="SUPFAM" id="SSF47370">
    <property type="entry name" value="Bromodomain"/>
    <property type="match status" value="1"/>
</dbReference>
<dbReference type="PROSITE" id="PS50014">
    <property type="entry name" value="BROMODOMAIN_2"/>
    <property type="match status" value="1"/>
</dbReference>
<dbReference type="GO" id="GO:0005524">
    <property type="term" value="F:ATP binding"/>
    <property type="evidence" value="ECO:0007669"/>
    <property type="project" value="InterPro"/>
</dbReference>
<feature type="compositionally biased region" description="Acidic residues" evidence="10">
    <location>
        <begin position="1432"/>
        <end position="1443"/>
    </location>
</feature>
<feature type="compositionally biased region" description="Polar residues" evidence="10">
    <location>
        <begin position="161"/>
        <end position="170"/>
    </location>
</feature>
<dbReference type="CDD" id="cd18793">
    <property type="entry name" value="SF2_C_SNF"/>
    <property type="match status" value="1"/>
</dbReference>
<name>A0AAW0E588_9AGAR</name>
<dbReference type="PROSITE" id="PS51204">
    <property type="entry name" value="HSA"/>
    <property type="match status" value="1"/>
</dbReference>
<organism evidence="16 17">
    <name type="scientific">Paramarasmius palmivorus</name>
    <dbReference type="NCBI Taxonomy" id="297713"/>
    <lineage>
        <taxon>Eukaryota</taxon>
        <taxon>Fungi</taxon>
        <taxon>Dikarya</taxon>
        <taxon>Basidiomycota</taxon>
        <taxon>Agaricomycotina</taxon>
        <taxon>Agaricomycetes</taxon>
        <taxon>Agaricomycetidae</taxon>
        <taxon>Agaricales</taxon>
        <taxon>Marasmiineae</taxon>
        <taxon>Marasmiaceae</taxon>
        <taxon>Paramarasmius</taxon>
    </lineage>
</organism>
<keyword evidence="7" id="KW-0804">Transcription</keyword>
<evidence type="ECO:0000259" key="11">
    <source>
        <dbReference type="PROSITE" id="PS50014"/>
    </source>
</evidence>
<dbReference type="InterPro" id="IPR014978">
    <property type="entry name" value="Gln-Leu-Gln_QLQ"/>
</dbReference>
<dbReference type="PROSITE" id="PS51666">
    <property type="entry name" value="QLQ"/>
    <property type="match status" value="1"/>
</dbReference>
<dbReference type="Pfam" id="PF08880">
    <property type="entry name" value="QLQ"/>
    <property type="match status" value="1"/>
</dbReference>
<dbReference type="PANTHER" id="PTHR10799">
    <property type="entry name" value="SNF2/RAD54 HELICASE FAMILY"/>
    <property type="match status" value="1"/>
</dbReference>
<dbReference type="FunFam" id="3.40.50.10810:FF:000008">
    <property type="entry name" value="Chromatin structure-remodeling complex subunit snf21"/>
    <property type="match status" value="1"/>
</dbReference>
<dbReference type="InterPro" id="IPR000330">
    <property type="entry name" value="SNF2_N"/>
</dbReference>
<dbReference type="SMART" id="SM00487">
    <property type="entry name" value="DEXDc"/>
    <property type="match status" value="1"/>
</dbReference>
<dbReference type="InterPro" id="IPR001650">
    <property type="entry name" value="Helicase_C-like"/>
</dbReference>
<dbReference type="GO" id="GO:0006338">
    <property type="term" value="P:chromatin remodeling"/>
    <property type="evidence" value="ECO:0007669"/>
    <property type="project" value="UniProtKB-ARBA"/>
</dbReference>
<dbReference type="Pfam" id="PF00176">
    <property type="entry name" value="SNF2-rel_dom"/>
    <property type="match status" value="1"/>
</dbReference>
<evidence type="ECO:0000256" key="4">
    <source>
        <dbReference type="ARBA" id="ARBA00022840"/>
    </source>
</evidence>
<proteinExistence type="predicted"/>
<feature type="region of interest" description="Disordered" evidence="10">
    <location>
        <begin position="1170"/>
        <end position="1269"/>
    </location>
</feature>
<feature type="region of interest" description="Disordered" evidence="10">
    <location>
        <begin position="1386"/>
        <end position="1443"/>
    </location>
</feature>
<dbReference type="Gene3D" id="3.40.50.10810">
    <property type="entry name" value="Tandem AAA-ATPase domain"/>
    <property type="match status" value="1"/>
</dbReference>
<dbReference type="PRINTS" id="PR00503">
    <property type="entry name" value="BROMODOMAIN"/>
</dbReference>
<evidence type="ECO:0000256" key="2">
    <source>
        <dbReference type="ARBA" id="ARBA00022741"/>
    </source>
</evidence>
<evidence type="ECO:0000256" key="8">
    <source>
        <dbReference type="ARBA" id="ARBA00023242"/>
    </source>
</evidence>
<feature type="compositionally biased region" description="Polar residues" evidence="10">
    <location>
        <begin position="72"/>
        <end position="84"/>
    </location>
</feature>
<dbReference type="InterPro" id="IPR029295">
    <property type="entry name" value="SnAC"/>
</dbReference>
<dbReference type="Gene3D" id="3.40.50.300">
    <property type="entry name" value="P-loop containing nucleotide triphosphate hydrolases"/>
    <property type="match status" value="1"/>
</dbReference>
<dbReference type="PROSITE" id="PS51194">
    <property type="entry name" value="HELICASE_CTER"/>
    <property type="match status" value="1"/>
</dbReference>
<evidence type="ECO:0000256" key="7">
    <source>
        <dbReference type="ARBA" id="ARBA00023163"/>
    </source>
</evidence>
<dbReference type="SMART" id="SM00297">
    <property type="entry name" value="BROMO"/>
    <property type="match status" value="1"/>
</dbReference>
<evidence type="ECO:0000256" key="6">
    <source>
        <dbReference type="ARBA" id="ARBA00023117"/>
    </source>
</evidence>
<dbReference type="GO" id="GO:0006355">
    <property type="term" value="P:regulation of DNA-templated transcription"/>
    <property type="evidence" value="ECO:0007669"/>
    <property type="project" value="InterPro"/>
</dbReference>
<feature type="region of interest" description="Disordered" evidence="10">
    <location>
        <begin position="152"/>
        <end position="173"/>
    </location>
</feature>
<dbReference type="SUPFAM" id="SSF52540">
    <property type="entry name" value="P-loop containing nucleoside triphosphate hydrolases"/>
    <property type="match status" value="2"/>
</dbReference>
<feature type="domain" description="Bromo" evidence="11">
    <location>
        <begin position="1294"/>
        <end position="1364"/>
    </location>
</feature>
<feature type="domain" description="Helicase C-terminal" evidence="13">
    <location>
        <begin position="883"/>
        <end position="1047"/>
    </location>
</feature>
<feature type="domain" description="Helicase ATP-binding" evidence="12">
    <location>
        <begin position="570"/>
        <end position="735"/>
    </location>
</feature>
<keyword evidence="6 9" id="KW-0103">Bromodomain</keyword>
<dbReference type="GO" id="GO:0016787">
    <property type="term" value="F:hydrolase activity"/>
    <property type="evidence" value="ECO:0007669"/>
    <property type="project" value="UniProtKB-KW"/>
</dbReference>
<gene>
    <name evidence="16" type="primary">snf21_1</name>
    <name evidence="16" type="ORF">VNI00_001859</name>
</gene>
<feature type="compositionally biased region" description="Basic and acidic residues" evidence="10">
    <location>
        <begin position="1173"/>
        <end position="1194"/>
    </location>
</feature>
<keyword evidence="17" id="KW-1185">Reference proteome</keyword>
<dbReference type="Proteomes" id="UP001383192">
    <property type="component" value="Unassembled WGS sequence"/>
</dbReference>
<feature type="domain" description="QLQ" evidence="15">
    <location>
        <begin position="86"/>
        <end position="121"/>
    </location>
</feature>
<evidence type="ECO:0000259" key="15">
    <source>
        <dbReference type="PROSITE" id="PS51666"/>
    </source>
</evidence>
<feature type="region of interest" description="Disordered" evidence="10">
    <location>
        <begin position="372"/>
        <end position="391"/>
    </location>
</feature>
<evidence type="ECO:0000256" key="10">
    <source>
        <dbReference type="SAM" id="MobiDB-lite"/>
    </source>
</evidence>
<dbReference type="SMART" id="SM00573">
    <property type="entry name" value="HSA"/>
    <property type="match status" value="1"/>
</dbReference>
<dbReference type="GO" id="GO:0005634">
    <property type="term" value="C:nucleus"/>
    <property type="evidence" value="ECO:0007669"/>
    <property type="project" value="UniProtKB-SubCell"/>
</dbReference>
<dbReference type="SMART" id="SM00490">
    <property type="entry name" value="HELICc"/>
    <property type="match status" value="1"/>
</dbReference>
<comment type="caution">
    <text evidence="16">The sequence shown here is derived from an EMBL/GenBank/DDBJ whole genome shotgun (WGS) entry which is preliminary data.</text>
</comment>
<accession>A0AAW0E588</accession>
<dbReference type="CDD" id="cd17996">
    <property type="entry name" value="DEXHc_SMARCA2_SMARCA4"/>
    <property type="match status" value="1"/>
</dbReference>
<dbReference type="InterPro" id="IPR038718">
    <property type="entry name" value="SNF2-like_sf"/>
</dbReference>
<dbReference type="Pfam" id="PF07529">
    <property type="entry name" value="HSA"/>
    <property type="match status" value="1"/>
</dbReference>
<dbReference type="PROSITE" id="PS51192">
    <property type="entry name" value="HELICASE_ATP_BIND_1"/>
    <property type="match status" value="1"/>
</dbReference>
<protein>
    <submittedName>
        <fullName evidence="16">ATP-dependent DNA helicase Snf21</fullName>
    </submittedName>
</protein>
<dbReference type="SMART" id="SM01314">
    <property type="entry name" value="SnAC"/>
    <property type="match status" value="1"/>
</dbReference>
<evidence type="ECO:0000256" key="1">
    <source>
        <dbReference type="ARBA" id="ARBA00004123"/>
    </source>
</evidence>
<comment type="subcellular location">
    <subcellularLocation>
        <location evidence="1">Nucleus</location>
    </subcellularLocation>
</comment>
<keyword evidence="4" id="KW-0067">ATP-binding</keyword>
<dbReference type="Pfam" id="PF00271">
    <property type="entry name" value="Helicase_C"/>
    <property type="match status" value="1"/>
</dbReference>
<dbReference type="InterPro" id="IPR027417">
    <property type="entry name" value="P-loop_NTPase"/>
</dbReference>
<feature type="region of interest" description="Disordered" evidence="10">
    <location>
        <begin position="1124"/>
        <end position="1150"/>
    </location>
</feature>
<dbReference type="InterPro" id="IPR049730">
    <property type="entry name" value="SNF2/RAD54-like_C"/>
</dbReference>
<evidence type="ECO:0000259" key="13">
    <source>
        <dbReference type="PROSITE" id="PS51194"/>
    </source>
</evidence>
<evidence type="ECO:0000256" key="3">
    <source>
        <dbReference type="ARBA" id="ARBA00022801"/>
    </source>
</evidence>
<sequence length="1443" mass="163576">MAQPQLQPQQKQIPLEIQNMIVRANFLRKNPGEQKHPHELENLVRQITSLGHNIKPVSQGPGMQQPAPAVNGHTNSVPPQSHTPVSFSPEQINVLRAQIQAFKLLQRGTPVPEALQHAIVPHNNAVNNLEKVLQIPDVPSRIVDSAVKVAKSETGLPDGSATPSTASGQVKTEEAETVQINPADMPKGPFLEDDVNSGIYPYNSYRHPFSHLKRSPDTDPALFATRLQRLLIPTIMPTGLDAQQILAERDKFVQARIQQRVHELETMTSTIGDGGLETNVDVDVLADKEDKENAEEPKTSATAVQSLQQALTFPPSTSHGKLRALIELKSLRLIEKQRALRALTAERLTHGSMLPLNRSDFRRTRKPTFKDARTTEKLEREQRMKREQRAKSKHVEQLEVIVSHGREVLAVNQTARDRISRLGRAVGSFHAHTEKEEQKRIERISKERLKALKADDEEAYMKLIDTAKDTRITHLLRQTDAYLDSLAQAVVAQQNEAGHHRYPISAIQDDGPASEATFGARVDLDDEDRERKIDYYAVAHKIQERITRQPSILVGGTLKEYQLKGLQWMVSLFNNRLNGILADEMGLGKTIQTISLITFLIEVKQIHGPYLVIVPLSTMTNWSGEFAKWAPSVKVISYKGNPAARRALQGDLRVGQFQVLLTTYEYIIKDRPHLSKIKWVHMIIDEGHRMKNTQSKLSQTLTTYYSSRYRLILTGTPLQNNLPELWSLLNFVLPKIFNSVKSFDEWFNTPFANSGTGDKIELTEEEALLIIRRLHKVLRPFLLRRLKKDVESELPDKVEKVIKVRMSALQSQMYKQMKKHKMIADGKDAKGGKQGGVKGLSNELMQLRKICQHPFLFESVEDRVNPSGMIDEKIVRSSGKLELLNRVLPKFFATGHRVLIFFQMTKVMDIMADFLKYTNVKFLRLDGGTKTEERASFVQLFNKADSEYKVFILSTRAGGLGLNLQTADTVIIFDSDWNPHADLQAQDRAHRIGQTKAVLILRFITEKSVEEAMYSRARYKLDIDDKVIQAGKFDNKSTVEEQEEFLRSILEADQEEDNEEAGDMNDEELNAIIARSDEEAEIFRQVDAQRERDTLESWRAAGNRGKPPPPLIQLEELPECYQTDEPFESKDGFEEALEGRGQRKRNVVSYNDGLSDDAWAMALEDGEDLEELSQQRRDRKERRATNKLLRDAEASGRGTPISEPEAGPSGRGRKKKGRPPKNPVEESPIVVGKRKRGMKSMSVTPSIADDDDDDDRDQKRRKTKAGDVPTAVREKMKKAFMECYKAVLACEAEDGRKRCELFRDVPDRRDYPDYYNIIMHPIALSQLRKRSQSNYYKDVMQFKSDWQLMFNNARTYNQEGSWVYNDAEEMERVFNATWDRVVVGSGLPGAPSGGDGSATGSYEDALTPMDDEDVRPPPLKSRGSGRKNQVISDEEYLTPSDDD</sequence>
<dbReference type="GO" id="GO:0004386">
    <property type="term" value="F:helicase activity"/>
    <property type="evidence" value="ECO:0007669"/>
    <property type="project" value="UniProtKB-KW"/>
</dbReference>
<dbReference type="Gene3D" id="1.20.5.170">
    <property type="match status" value="1"/>
</dbReference>
<dbReference type="SMART" id="SM00951">
    <property type="entry name" value="QLQ"/>
    <property type="match status" value="1"/>
</dbReference>
<keyword evidence="3" id="KW-0378">Hydrolase</keyword>
<dbReference type="EMBL" id="JAYKXP010000004">
    <property type="protein sequence ID" value="KAK7059232.1"/>
    <property type="molecule type" value="Genomic_DNA"/>
</dbReference>
<feature type="region of interest" description="Disordered" evidence="10">
    <location>
        <begin position="59"/>
        <end position="84"/>
    </location>
</feature>
<dbReference type="Pfam" id="PF14619">
    <property type="entry name" value="SnAC"/>
    <property type="match status" value="1"/>
</dbReference>
<dbReference type="InterPro" id="IPR001487">
    <property type="entry name" value="Bromodomain"/>
</dbReference>
<evidence type="ECO:0000256" key="9">
    <source>
        <dbReference type="PROSITE-ProRule" id="PRU00035"/>
    </source>
</evidence>
<dbReference type="GO" id="GO:0042393">
    <property type="term" value="F:histone binding"/>
    <property type="evidence" value="ECO:0007669"/>
    <property type="project" value="InterPro"/>
</dbReference>
<evidence type="ECO:0000256" key="5">
    <source>
        <dbReference type="ARBA" id="ARBA00023015"/>
    </source>
</evidence>
<dbReference type="InterPro" id="IPR014012">
    <property type="entry name" value="HSA_dom"/>
</dbReference>
<dbReference type="Pfam" id="PF00439">
    <property type="entry name" value="Bromodomain"/>
    <property type="match status" value="1"/>
</dbReference>
<evidence type="ECO:0000259" key="12">
    <source>
        <dbReference type="PROSITE" id="PS51192"/>
    </source>
</evidence>
<evidence type="ECO:0000313" key="17">
    <source>
        <dbReference type="Proteomes" id="UP001383192"/>
    </source>
</evidence>
<keyword evidence="5" id="KW-0805">Transcription regulation</keyword>
<keyword evidence="16" id="KW-0347">Helicase</keyword>
<keyword evidence="8" id="KW-0539">Nucleus</keyword>
<feature type="compositionally biased region" description="Basic and acidic residues" evidence="10">
    <location>
        <begin position="1127"/>
        <end position="1141"/>
    </location>
</feature>
<reference evidence="16 17" key="1">
    <citation type="submission" date="2024-01" db="EMBL/GenBank/DDBJ databases">
        <title>A draft genome for a cacao thread blight-causing isolate of Paramarasmius palmivorus.</title>
        <authorList>
            <person name="Baruah I.K."/>
            <person name="Bukari Y."/>
            <person name="Amoako-Attah I."/>
            <person name="Meinhardt L.W."/>
            <person name="Bailey B.A."/>
            <person name="Cohen S.P."/>
        </authorList>
    </citation>
    <scope>NUCLEOTIDE SEQUENCE [LARGE SCALE GENOMIC DNA]</scope>
    <source>
        <strain evidence="16 17">GH-12</strain>
    </source>
</reference>
<dbReference type="InterPro" id="IPR036427">
    <property type="entry name" value="Bromodomain-like_sf"/>
</dbReference>
<dbReference type="InterPro" id="IPR014001">
    <property type="entry name" value="Helicase_ATP-bd"/>
</dbReference>
<keyword evidence="2" id="KW-0547">Nucleotide-binding</keyword>
<feature type="domain" description="HSA" evidence="14">
    <location>
        <begin position="378"/>
        <end position="454"/>
    </location>
</feature>